<keyword evidence="8" id="KW-0493">Microtubule</keyword>
<protein>
    <recommendedName>
        <fullName evidence="17">DASH complex subunit DUO1</fullName>
    </recommendedName>
    <alternativeName>
        <fullName evidence="18">Outer kinetochore protein DUO1</fullName>
    </alternativeName>
</protein>
<name>A0A1L0BWM2_9ASCO</name>
<dbReference type="InterPro" id="IPR013960">
    <property type="entry name" value="DASH_Duo1"/>
</dbReference>
<evidence type="ECO:0000256" key="17">
    <source>
        <dbReference type="ARBA" id="ARBA00044152"/>
    </source>
</evidence>
<feature type="coiled-coil region" evidence="19">
    <location>
        <begin position="7"/>
        <end position="34"/>
    </location>
</feature>
<evidence type="ECO:0000256" key="19">
    <source>
        <dbReference type="SAM" id="Coils"/>
    </source>
</evidence>
<evidence type="ECO:0000256" key="15">
    <source>
        <dbReference type="ARBA" id="ARBA00023306"/>
    </source>
</evidence>
<evidence type="ECO:0000256" key="10">
    <source>
        <dbReference type="ARBA" id="ARBA00022829"/>
    </source>
</evidence>
<keyword evidence="11" id="KW-0995">Kinetochore</keyword>
<gene>
    <name evidence="20" type="ORF">SAMEA4029009_CIC11G00000004516</name>
</gene>
<keyword evidence="13" id="KW-0206">Cytoskeleton</keyword>
<evidence type="ECO:0000256" key="3">
    <source>
        <dbReference type="ARBA" id="ARBA00004629"/>
    </source>
</evidence>
<evidence type="ECO:0000256" key="8">
    <source>
        <dbReference type="ARBA" id="ARBA00022701"/>
    </source>
</evidence>
<evidence type="ECO:0000313" key="20">
    <source>
        <dbReference type="EMBL" id="SGZ55745.1"/>
    </source>
</evidence>
<dbReference type="GO" id="GO:0042729">
    <property type="term" value="C:DASH complex"/>
    <property type="evidence" value="ECO:0007669"/>
    <property type="project" value="InterPro"/>
</dbReference>
<keyword evidence="9" id="KW-0498">Mitosis</keyword>
<keyword evidence="5" id="KW-0158">Chromosome</keyword>
<keyword evidence="16" id="KW-0137">Centromere</keyword>
<sequence>MSRQATLEKELEQLNDLNIMADQLLDTIKKTQRNITSSKSATDNTSALLENWIKILNQSKFVGDVLEDPSWTGAVDVESSQGLDTEVARLNAELQALEKENSAIQRRLDSSSLPINKRVRR</sequence>
<dbReference type="GO" id="GO:0072686">
    <property type="term" value="C:mitotic spindle"/>
    <property type="evidence" value="ECO:0007669"/>
    <property type="project" value="InterPro"/>
</dbReference>
<evidence type="ECO:0000256" key="14">
    <source>
        <dbReference type="ARBA" id="ARBA00023242"/>
    </source>
</evidence>
<dbReference type="GO" id="GO:0007059">
    <property type="term" value="P:chromosome segregation"/>
    <property type="evidence" value="ECO:0007669"/>
    <property type="project" value="UniProtKB-KW"/>
</dbReference>
<keyword evidence="7" id="KW-0132">Cell division</keyword>
<evidence type="ECO:0000256" key="7">
    <source>
        <dbReference type="ARBA" id="ARBA00022618"/>
    </source>
</evidence>
<evidence type="ECO:0000256" key="2">
    <source>
        <dbReference type="ARBA" id="ARBA00004186"/>
    </source>
</evidence>
<evidence type="ECO:0000256" key="13">
    <source>
        <dbReference type="ARBA" id="ARBA00023212"/>
    </source>
</evidence>
<proteinExistence type="inferred from homology"/>
<evidence type="ECO:0000256" key="1">
    <source>
        <dbReference type="ARBA" id="ARBA00004123"/>
    </source>
</evidence>
<dbReference type="Pfam" id="PF08651">
    <property type="entry name" value="DASH_Duo1"/>
    <property type="match status" value="1"/>
</dbReference>
<evidence type="ECO:0000256" key="18">
    <source>
        <dbReference type="ARBA" id="ARBA00044358"/>
    </source>
</evidence>
<evidence type="ECO:0000313" key="21">
    <source>
        <dbReference type="Proteomes" id="UP000182259"/>
    </source>
</evidence>
<evidence type="ECO:0000256" key="11">
    <source>
        <dbReference type="ARBA" id="ARBA00022838"/>
    </source>
</evidence>
<dbReference type="AlphaFoldDB" id="A0A1L0BWM2"/>
<evidence type="ECO:0000256" key="5">
    <source>
        <dbReference type="ARBA" id="ARBA00022454"/>
    </source>
</evidence>
<dbReference type="GO" id="GO:0000278">
    <property type="term" value="P:mitotic cell cycle"/>
    <property type="evidence" value="ECO:0007669"/>
    <property type="project" value="InterPro"/>
</dbReference>
<keyword evidence="10" id="KW-0159">Chromosome partition</keyword>
<evidence type="ECO:0000256" key="12">
    <source>
        <dbReference type="ARBA" id="ARBA00023054"/>
    </source>
</evidence>
<evidence type="ECO:0000256" key="6">
    <source>
        <dbReference type="ARBA" id="ARBA00022490"/>
    </source>
</evidence>
<dbReference type="PANTHER" id="PTHR28216:SF1">
    <property type="entry name" value="DASH COMPLEX SUBUNIT DUO1"/>
    <property type="match status" value="1"/>
</dbReference>
<dbReference type="Proteomes" id="UP000182259">
    <property type="component" value="Chromosome IV"/>
</dbReference>
<dbReference type="PANTHER" id="PTHR28216">
    <property type="entry name" value="DASH COMPLEX SUBUNIT DUO1"/>
    <property type="match status" value="1"/>
</dbReference>
<keyword evidence="14" id="KW-0539">Nucleus</keyword>
<dbReference type="EMBL" id="LT635767">
    <property type="protein sequence ID" value="SGZ55745.1"/>
    <property type="molecule type" value="Genomic_DNA"/>
</dbReference>
<dbReference type="GO" id="GO:0005874">
    <property type="term" value="C:microtubule"/>
    <property type="evidence" value="ECO:0007669"/>
    <property type="project" value="UniProtKB-KW"/>
</dbReference>
<evidence type="ECO:0000256" key="16">
    <source>
        <dbReference type="ARBA" id="ARBA00023328"/>
    </source>
</evidence>
<comment type="subcellular location">
    <subcellularLocation>
        <location evidence="3">Chromosome</location>
        <location evidence="3">Centromere</location>
        <location evidence="3">Kinetochore</location>
    </subcellularLocation>
    <subcellularLocation>
        <location evidence="2">Cytoplasm</location>
        <location evidence="2">Cytoskeleton</location>
        <location evidence="2">Spindle</location>
    </subcellularLocation>
    <subcellularLocation>
        <location evidence="1">Nucleus</location>
    </subcellularLocation>
</comment>
<keyword evidence="12 19" id="KW-0175">Coiled coil</keyword>
<keyword evidence="6" id="KW-0963">Cytoplasm</keyword>
<comment type="similarity">
    <text evidence="4">Belongs to the DASH complex DUO1 family.</text>
</comment>
<reference evidence="20 21" key="1">
    <citation type="submission" date="2016-10" db="EMBL/GenBank/DDBJ databases">
        <authorList>
            <person name="de Groot N.N."/>
        </authorList>
    </citation>
    <scope>NUCLEOTIDE SEQUENCE [LARGE SCALE GENOMIC DNA]</scope>
    <source>
        <strain evidence="20 21">PYCC 4715</strain>
    </source>
</reference>
<evidence type="ECO:0000256" key="9">
    <source>
        <dbReference type="ARBA" id="ARBA00022776"/>
    </source>
</evidence>
<keyword evidence="15" id="KW-0131">Cell cycle</keyword>
<feature type="coiled-coil region" evidence="19">
    <location>
        <begin position="80"/>
        <end position="107"/>
    </location>
</feature>
<dbReference type="GO" id="GO:0051301">
    <property type="term" value="P:cell division"/>
    <property type="evidence" value="ECO:0007669"/>
    <property type="project" value="UniProtKB-KW"/>
</dbReference>
<accession>A0A1L0BWM2</accession>
<evidence type="ECO:0000256" key="4">
    <source>
        <dbReference type="ARBA" id="ARBA00005366"/>
    </source>
</evidence>
<organism evidence="20 21">
    <name type="scientific">Sungouiella intermedia</name>
    <dbReference type="NCBI Taxonomy" id="45354"/>
    <lineage>
        <taxon>Eukaryota</taxon>
        <taxon>Fungi</taxon>
        <taxon>Dikarya</taxon>
        <taxon>Ascomycota</taxon>
        <taxon>Saccharomycotina</taxon>
        <taxon>Pichiomycetes</taxon>
        <taxon>Metschnikowiaceae</taxon>
        <taxon>Sungouiella</taxon>
    </lineage>
</organism>